<dbReference type="EMBL" id="PFAJ01000045">
    <property type="protein sequence ID" value="PIR97065.1"/>
    <property type="molecule type" value="Genomic_DNA"/>
</dbReference>
<proteinExistence type="predicted"/>
<protein>
    <submittedName>
        <fullName evidence="2">Fe-S cluster protein</fullName>
    </submittedName>
</protein>
<dbReference type="Gene3D" id="3.90.1010.10">
    <property type="match status" value="1"/>
</dbReference>
<dbReference type="InterPro" id="IPR002871">
    <property type="entry name" value="NIF_FeS_clus_asmbl_NifU_N"/>
</dbReference>
<organism evidence="2 3">
    <name type="scientific">Candidatus Doudnabacteria bacterium CG10_big_fil_rev_8_21_14_0_10_41_10</name>
    <dbReference type="NCBI Taxonomy" id="1974551"/>
    <lineage>
        <taxon>Bacteria</taxon>
        <taxon>Candidatus Doudnaibacteriota</taxon>
    </lineage>
</organism>
<gene>
    <name evidence="2" type="ORF">COT91_03385</name>
</gene>
<sequence length="152" mass="17198">MLNDDLYRQEILEHYRSPQNYGKLRNYTLKAEKINELCGDEITLRLLISPRLKGPASTRRQGEGVRGGWIKDVKFSGAGCALSIASASLFTESLKGKSFTQVTKITQAQVIKKLGIKVGPTRKKCVLLVFETLQTILKNDKRKHSKKTKRYT</sequence>
<evidence type="ECO:0000259" key="1">
    <source>
        <dbReference type="Pfam" id="PF01592"/>
    </source>
</evidence>
<reference evidence="3" key="1">
    <citation type="submission" date="2017-09" db="EMBL/GenBank/DDBJ databases">
        <title>Depth-based differentiation of microbial function through sediment-hosted aquifers and enrichment of novel symbionts in the deep terrestrial subsurface.</title>
        <authorList>
            <person name="Probst A.J."/>
            <person name="Ladd B."/>
            <person name="Jarett J.K."/>
            <person name="Geller-Mcgrath D.E."/>
            <person name="Sieber C.M.K."/>
            <person name="Emerson J.B."/>
            <person name="Anantharaman K."/>
            <person name="Thomas B.C."/>
            <person name="Malmstrom R."/>
            <person name="Stieglmeier M."/>
            <person name="Klingl A."/>
            <person name="Woyke T."/>
            <person name="Ryan C.M."/>
            <person name="Banfield J.F."/>
        </authorList>
    </citation>
    <scope>NUCLEOTIDE SEQUENCE [LARGE SCALE GENOMIC DNA]</scope>
</reference>
<dbReference type="CDD" id="cd06664">
    <property type="entry name" value="IscU_like"/>
    <property type="match status" value="1"/>
</dbReference>
<name>A0A2H0VD99_9BACT</name>
<dbReference type="SUPFAM" id="SSF82649">
    <property type="entry name" value="SufE/NifU"/>
    <property type="match status" value="1"/>
</dbReference>
<dbReference type="GO" id="GO:0016226">
    <property type="term" value="P:iron-sulfur cluster assembly"/>
    <property type="evidence" value="ECO:0007669"/>
    <property type="project" value="InterPro"/>
</dbReference>
<dbReference type="GO" id="GO:0005506">
    <property type="term" value="F:iron ion binding"/>
    <property type="evidence" value="ECO:0007669"/>
    <property type="project" value="InterPro"/>
</dbReference>
<dbReference type="AlphaFoldDB" id="A0A2H0VD99"/>
<evidence type="ECO:0000313" key="3">
    <source>
        <dbReference type="Proteomes" id="UP000230557"/>
    </source>
</evidence>
<accession>A0A2H0VD99</accession>
<comment type="caution">
    <text evidence="2">The sequence shown here is derived from an EMBL/GenBank/DDBJ whole genome shotgun (WGS) entry which is preliminary data.</text>
</comment>
<evidence type="ECO:0000313" key="2">
    <source>
        <dbReference type="EMBL" id="PIR97065.1"/>
    </source>
</evidence>
<feature type="domain" description="NIF system FeS cluster assembly NifU N-terminal" evidence="1">
    <location>
        <begin position="7"/>
        <end position="144"/>
    </location>
</feature>
<dbReference type="Proteomes" id="UP000230557">
    <property type="component" value="Unassembled WGS sequence"/>
</dbReference>
<dbReference type="PANTHER" id="PTHR10093">
    <property type="entry name" value="IRON-SULFUR CLUSTER ASSEMBLY ENZYME NIFU HOMOLOG"/>
    <property type="match status" value="1"/>
</dbReference>
<dbReference type="Pfam" id="PF01592">
    <property type="entry name" value="NifU_N"/>
    <property type="match status" value="1"/>
</dbReference>
<dbReference type="GO" id="GO:0051536">
    <property type="term" value="F:iron-sulfur cluster binding"/>
    <property type="evidence" value="ECO:0007669"/>
    <property type="project" value="InterPro"/>
</dbReference>